<proteinExistence type="predicted"/>
<name>A0AAU0MEY5_9MICO</name>
<dbReference type="InterPro" id="IPR011335">
    <property type="entry name" value="Restrct_endonuc-II-like"/>
</dbReference>
<dbReference type="AlphaFoldDB" id="A0AAU0MEY5"/>
<accession>A0AAU0MEY5</accession>
<reference evidence="1 2" key="1">
    <citation type="submission" date="2023-10" db="EMBL/GenBank/DDBJ databases">
        <title>Y20.</title>
        <authorList>
            <person name="Zhang G."/>
            <person name="Ding Y."/>
        </authorList>
    </citation>
    <scope>NUCLEOTIDE SEQUENCE [LARGE SCALE GENOMIC DNA]</scope>
    <source>
        <strain evidence="1 2">Y20</strain>
    </source>
</reference>
<protein>
    <recommendedName>
        <fullName evidence="3">DUF559 domain-containing protein</fullName>
    </recommendedName>
</protein>
<dbReference type="RefSeq" id="WP_330169853.1">
    <property type="nucleotide sequence ID" value="NZ_CP137080.1"/>
</dbReference>
<gene>
    <name evidence="1" type="ORF">RYJ27_08260</name>
</gene>
<organism evidence="1 2">
    <name type="scientific">Microbacterium limosum</name>
    <dbReference type="NCBI Taxonomy" id="3079935"/>
    <lineage>
        <taxon>Bacteria</taxon>
        <taxon>Bacillati</taxon>
        <taxon>Actinomycetota</taxon>
        <taxon>Actinomycetes</taxon>
        <taxon>Micrococcales</taxon>
        <taxon>Microbacteriaceae</taxon>
        <taxon>Microbacterium</taxon>
    </lineage>
</organism>
<dbReference type="Gene3D" id="3.40.960.10">
    <property type="entry name" value="VSR Endonuclease"/>
    <property type="match status" value="1"/>
</dbReference>
<dbReference type="KEGG" id="mliy:RYJ27_08260"/>
<evidence type="ECO:0000313" key="1">
    <source>
        <dbReference type="EMBL" id="WOQ68711.1"/>
    </source>
</evidence>
<dbReference type="SUPFAM" id="SSF52980">
    <property type="entry name" value="Restriction endonuclease-like"/>
    <property type="match status" value="1"/>
</dbReference>
<evidence type="ECO:0008006" key="3">
    <source>
        <dbReference type="Google" id="ProtNLM"/>
    </source>
</evidence>
<keyword evidence="2" id="KW-1185">Reference proteome</keyword>
<sequence length="322" mass="35620">MSHTPLPETLPPAFTVAMARAAGVGEGRLRSKDLRRPFHGVRSRREVFDAGAADAALSQRERIRLAALEYAARMSEFEFFSHATAAVLWGTALPLLPDETVHVAVLPPRRLPRVRGIRGHEAQPRLTRVVVHPGTGVRIASPATTWAMLGAQPLHPYDLIAAGDSLVRVQRMPGPRPRPMPPPLARVDQLHAAVRAGRRVGGPRLRETVDRVRTGSASRPESWSRLTLCDAGLPEPTLDHDVYDDTGNFIGCVDLAYPEWKIAIEYEGDHHRVDLATWNRDMEKHDALQAAGWRVIRVSRTMLFAHPDELVARVAAALRARS</sequence>
<evidence type="ECO:0000313" key="2">
    <source>
        <dbReference type="Proteomes" id="UP001329313"/>
    </source>
</evidence>
<dbReference type="EMBL" id="CP137080">
    <property type="protein sequence ID" value="WOQ68711.1"/>
    <property type="molecule type" value="Genomic_DNA"/>
</dbReference>
<dbReference type="Proteomes" id="UP001329313">
    <property type="component" value="Chromosome"/>
</dbReference>